<dbReference type="InterPro" id="IPR029753">
    <property type="entry name" value="D-isomer_DH_CS"/>
</dbReference>
<dbReference type="CDD" id="cd12161">
    <property type="entry name" value="GDH_like_1"/>
    <property type="match status" value="1"/>
</dbReference>
<dbReference type="Proteomes" id="UP001141422">
    <property type="component" value="Unassembled WGS sequence"/>
</dbReference>
<feature type="domain" description="D-isomer specific 2-hydroxyacid dehydrogenase NAD-binding" evidence="6">
    <location>
        <begin position="112"/>
        <end position="286"/>
    </location>
</feature>
<sequence>MNIVLLEPIGVPDTCIQELAADLISAGHRFTSYPTRTTDPQELGKRSRDADIVIIANTPYPAEAIRQAGHLKMINVAFTGIDHIDTAECKSRGITICNAANYANQTVAELTIGLAIALLRNIPAADTMARSKKTSAGIHGKEIAGRKVGIIGTGRIGLATARLFAAFGAKIIAYSRSESDAARALGITYVPLETLLRDSDIISLHVPATPETHHLINADRLALMKPSALLINCARGSVVDNNALARALTEGKIAGAGIDVFDTEPPLPADYPLLSAPNTILTPHIGFASDESMRRRAEIVFQNITAYLSGDPQNVCRR</sequence>
<proteinExistence type="inferred from homology"/>
<keyword evidence="2 4" id="KW-0560">Oxidoreductase</keyword>
<evidence type="ECO:0000256" key="2">
    <source>
        <dbReference type="ARBA" id="ARBA00023002"/>
    </source>
</evidence>
<keyword evidence="8" id="KW-1185">Reference proteome</keyword>
<evidence type="ECO:0000259" key="6">
    <source>
        <dbReference type="Pfam" id="PF02826"/>
    </source>
</evidence>
<dbReference type="PANTHER" id="PTHR43761:SF1">
    <property type="entry name" value="D-ISOMER SPECIFIC 2-HYDROXYACID DEHYDROGENASE CATALYTIC DOMAIN-CONTAINING PROTEIN-RELATED"/>
    <property type="match status" value="1"/>
</dbReference>
<comment type="caution">
    <text evidence="7">The sequence shown here is derived from an EMBL/GenBank/DDBJ whole genome shotgun (WGS) entry which is preliminary data.</text>
</comment>
<dbReference type="PROSITE" id="PS00065">
    <property type="entry name" value="D_2_HYDROXYACID_DH_1"/>
    <property type="match status" value="1"/>
</dbReference>
<dbReference type="RefSeq" id="WP_268924423.1">
    <property type="nucleotide sequence ID" value="NZ_JAPTGB010000005.1"/>
</dbReference>
<evidence type="ECO:0000256" key="3">
    <source>
        <dbReference type="ARBA" id="ARBA00023027"/>
    </source>
</evidence>
<keyword evidence="3" id="KW-0520">NAD</keyword>
<dbReference type="InterPro" id="IPR036291">
    <property type="entry name" value="NAD(P)-bd_dom_sf"/>
</dbReference>
<evidence type="ECO:0000313" key="8">
    <source>
        <dbReference type="Proteomes" id="UP001141422"/>
    </source>
</evidence>
<gene>
    <name evidence="7" type="ORF">O0S10_03010</name>
</gene>
<name>A0ABT4IEP0_9EURY</name>
<evidence type="ECO:0000259" key="5">
    <source>
        <dbReference type="Pfam" id="PF00389"/>
    </source>
</evidence>
<comment type="similarity">
    <text evidence="1 4">Belongs to the D-isomer specific 2-hydroxyacid dehydrogenase family.</text>
</comment>
<accession>A0ABT4IEP0</accession>
<feature type="domain" description="D-isomer specific 2-hydroxyacid dehydrogenase catalytic" evidence="5">
    <location>
        <begin position="21"/>
        <end position="314"/>
    </location>
</feature>
<evidence type="ECO:0000256" key="1">
    <source>
        <dbReference type="ARBA" id="ARBA00005854"/>
    </source>
</evidence>
<reference evidence="7" key="1">
    <citation type="submission" date="2022-12" db="EMBL/GenBank/DDBJ databases">
        <title>Isolation and characterisation of novel Methanocorpusculum spp. from native Australian herbivores indicates the genus is ancestrally host-associated.</title>
        <authorList>
            <person name="Volmer J.G."/>
            <person name="Soo R.M."/>
            <person name="Evans P.N."/>
            <person name="Hoedt E.C."/>
            <person name="Astorga Alsina A.L."/>
            <person name="Woodcroft B.J."/>
            <person name="Tyson G.W."/>
            <person name="Hugenholtz P."/>
            <person name="Morrison M."/>
        </authorList>
    </citation>
    <scope>NUCLEOTIDE SEQUENCE</scope>
    <source>
        <strain evidence="7">MG</strain>
    </source>
</reference>
<dbReference type="InterPro" id="IPR006140">
    <property type="entry name" value="D-isomer_DH_NAD-bd"/>
</dbReference>
<dbReference type="Gene3D" id="3.40.50.720">
    <property type="entry name" value="NAD(P)-binding Rossmann-like Domain"/>
    <property type="match status" value="2"/>
</dbReference>
<dbReference type="InterPro" id="IPR006139">
    <property type="entry name" value="D-isomer_2_OHA_DH_cat_dom"/>
</dbReference>
<dbReference type="Pfam" id="PF02826">
    <property type="entry name" value="2-Hacid_dh_C"/>
    <property type="match status" value="1"/>
</dbReference>
<evidence type="ECO:0000313" key="7">
    <source>
        <dbReference type="EMBL" id="MCZ0860200.1"/>
    </source>
</evidence>
<dbReference type="InterPro" id="IPR029752">
    <property type="entry name" value="D-isomer_DH_CS1"/>
</dbReference>
<dbReference type="PROSITE" id="PS00671">
    <property type="entry name" value="D_2_HYDROXYACID_DH_3"/>
    <property type="match status" value="1"/>
</dbReference>
<dbReference type="PROSITE" id="PS00670">
    <property type="entry name" value="D_2_HYDROXYACID_DH_2"/>
    <property type="match status" value="1"/>
</dbReference>
<organism evidence="7 8">
    <name type="scientific">Methanocorpusculum petauri</name>
    <dbReference type="NCBI Taxonomy" id="3002863"/>
    <lineage>
        <taxon>Archaea</taxon>
        <taxon>Methanobacteriati</taxon>
        <taxon>Methanobacteriota</taxon>
        <taxon>Stenosarchaea group</taxon>
        <taxon>Methanomicrobia</taxon>
        <taxon>Methanomicrobiales</taxon>
        <taxon>Methanocorpusculaceae</taxon>
        <taxon>Methanocorpusculum</taxon>
    </lineage>
</organism>
<protein>
    <submittedName>
        <fullName evidence="7">2-hydroxyacid dehydrogenase</fullName>
    </submittedName>
</protein>
<dbReference type="InterPro" id="IPR050418">
    <property type="entry name" value="D-iso_2-hydroxyacid_DH_PdxB"/>
</dbReference>
<dbReference type="SUPFAM" id="SSF52283">
    <property type="entry name" value="Formate/glycerate dehydrogenase catalytic domain-like"/>
    <property type="match status" value="1"/>
</dbReference>
<evidence type="ECO:0000256" key="4">
    <source>
        <dbReference type="RuleBase" id="RU003719"/>
    </source>
</evidence>
<dbReference type="PANTHER" id="PTHR43761">
    <property type="entry name" value="D-ISOMER SPECIFIC 2-HYDROXYACID DEHYDROGENASE FAMILY PROTEIN (AFU_ORTHOLOGUE AFUA_1G13630)"/>
    <property type="match status" value="1"/>
</dbReference>
<dbReference type="EMBL" id="JAPTGB010000005">
    <property type="protein sequence ID" value="MCZ0860200.1"/>
    <property type="molecule type" value="Genomic_DNA"/>
</dbReference>
<dbReference type="Pfam" id="PF00389">
    <property type="entry name" value="2-Hacid_dh"/>
    <property type="match status" value="1"/>
</dbReference>
<dbReference type="SUPFAM" id="SSF51735">
    <property type="entry name" value="NAD(P)-binding Rossmann-fold domains"/>
    <property type="match status" value="1"/>
</dbReference>